<proteinExistence type="predicted"/>
<sequence length="114" mass="12441">MKVQYLEIVSPDVESVCTAYELAQNISFGDPDEMLGGARTSVLADGSIIGVRAPLRDSETPVVRPYWLVEDIEKAVKHVEDQGGEIAVPPLEIPGKGTFAIYILGSIEHGFWQL</sequence>
<evidence type="ECO:0000313" key="2">
    <source>
        <dbReference type="Proteomes" id="UP000235387"/>
    </source>
</evidence>
<name>A0A2N7L3S5_9GAMM</name>
<evidence type="ECO:0000313" key="1">
    <source>
        <dbReference type="EMBL" id="PMN87508.1"/>
    </source>
</evidence>
<comment type="caution">
    <text evidence="1">The sequence shown here is derived from an EMBL/GenBank/DDBJ whole genome shotgun (WGS) entry which is preliminary data.</text>
</comment>
<gene>
    <name evidence="1" type="ORF">BCT23_09135</name>
</gene>
<dbReference type="AlphaFoldDB" id="A0A2N7L3S5"/>
<dbReference type="Gene3D" id="3.10.180.10">
    <property type="entry name" value="2,3-Dihydroxybiphenyl 1,2-Dioxygenase, domain 1"/>
    <property type="match status" value="1"/>
</dbReference>
<protein>
    <submittedName>
        <fullName evidence="1">Hydroxylase</fullName>
    </submittedName>
</protein>
<reference evidence="2" key="1">
    <citation type="submission" date="2016-07" db="EMBL/GenBank/DDBJ databases">
        <title>Nontailed viruses are major unrecognized killers of bacteria in the ocean.</title>
        <authorList>
            <person name="Kauffman K."/>
            <person name="Hussain F."/>
            <person name="Yang J."/>
            <person name="Arevalo P."/>
            <person name="Brown J."/>
            <person name="Cutler M."/>
            <person name="Kelly L."/>
            <person name="Polz M.F."/>
        </authorList>
    </citation>
    <scope>NUCLEOTIDE SEQUENCE [LARGE SCALE GENOMIC DNA]</scope>
    <source>
        <strain evidence="2">10N.261.45.A10</strain>
    </source>
</reference>
<dbReference type="RefSeq" id="WP_102392437.1">
    <property type="nucleotide sequence ID" value="NZ_MDAL01000071.1"/>
</dbReference>
<dbReference type="InterPro" id="IPR029068">
    <property type="entry name" value="Glyas_Bleomycin-R_OHBP_Dase"/>
</dbReference>
<dbReference type="SUPFAM" id="SSF54593">
    <property type="entry name" value="Glyoxalase/Bleomycin resistance protein/Dihydroxybiphenyl dioxygenase"/>
    <property type="match status" value="1"/>
</dbReference>
<dbReference type="Proteomes" id="UP000235387">
    <property type="component" value="Unassembled WGS sequence"/>
</dbReference>
<dbReference type="EMBL" id="MDAL01000071">
    <property type="protein sequence ID" value="PMN87508.1"/>
    <property type="molecule type" value="Genomic_DNA"/>
</dbReference>
<organism evidence="1 2">
    <name type="scientific">Enterovibrio norvegicus</name>
    <dbReference type="NCBI Taxonomy" id="188144"/>
    <lineage>
        <taxon>Bacteria</taxon>
        <taxon>Pseudomonadati</taxon>
        <taxon>Pseudomonadota</taxon>
        <taxon>Gammaproteobacteria</taxon>
        <taxon>Vibrionales</taxon>
        <taxon>Vibrionaceae</taxon>
        <taxon>Enterovibrio</taxon>
    </lineage>
</organism>
<accession>A0A2N7L3S5</accession>